<proteinExistence type="predicted"/>
<dbReference type="eggNOG" id="ENOG502SEJI">
    <property type="taxonomic scope" value="Eukaryota"/>
</dbReference>
<evidence type="ECO:0000256" key="1">
    <source>
        <dbReference type="SAM" id="MobiDB-lite"/>
    </source>
</evidence>
<keyword evidence="3" id="KW-1185">Reference proteome</keyword>
<feature type="compositionally biased region" description="Basic and acidic residues" evidence="1">
    <location>
        <begin position="7"/>
        <end position="55"/>
    </location>
</feature>
<dbReference type="InParanoid" id="H2AW77"/>
<feature type="region of interest" description="Disordered" evidence="1">
    <location>
        <begin position="303"/>
        <end position="380"/>
    </location>
</feature>
<dbReference type="EMBL" id="HE650826">
    <property type="protein sequence ID" value="CCF58627.1"/>
    <property type="molecule type" value="Genomic_DNA"/>
</dbReference>
<feature type="region of interest" description="Disordered" evidence="1">
    <location>
        <begin position="1"/>
        <end position="55"/>
    </location>
</feature>
<feature type="compositionally biased region" description="Polar residues" evidence="1">
    <location>
        <begin position="488"/>
        <end position="505"/>
    </location>
</feature>
<dbReference type="STRING" id="1071382.H2AW77"/>
<feature type="region of interest" description="Disordered" evidence="1">
    <location>
        <begin position="631"/>
        <end position="766"/>
    </location>
</feature>
<feature type="compositionally biased region" description="Basic and acidic residues" evidence="1">
    <location>
        <begin position="746"/>
        <end position="755"/>
    </location>
</feature>
<feature type="compositionally biased region" description="Low complexity" evidence="1">
    <location>
        <begin position="703"/>
        <end position="717"/>
    </location>
</feature>
<dbReference type="AlphaFoldDB" id="H2AW77"/>
<evidence type="ECO:0000313" key="3">
    <source>
        <dbReference type="Proteomes" id="UP000005220"/>
    </source>
</evidence>
<dbReference type="HOGENOM" id="CLU_325174_0_0_1"/>
<feature type="compositionally biased region" description="Basic and acidic residues" evidence="1">
    <location>
        <begin position="539"/>
        <end position="556"/>
    </location>
</feature>
<dbReference type="GeneID" id="13884095"/>
<evidence type="ECO:0000313" key="2">
    <source>
        <dbReference type="EMBL" id="CCF58627.1"/>
    </source>
</evidence>
<gene>
    <name evidence="2" type="primary">KAFR0F00300</name>
    <name evidence="2" type="ORF">KAFR_0F00300</name>
</gene>
<feature type="compositionally biased region" description="Polar residues" evidence="1">
    <location>
        <begin position="358"/>
        <end position="372"/>
    </location>
</feature>
<dbReference type="RefSeq" id="XP_003957762.1">
    <property type="nucleotide sequence ID" value="XM_003957713.1"/>
</dbReference>
<feature type="compositionally biased region" description="Low complexity" evidence="1">
    <location>
        <begin position="649"/>
        <end position="668"/>
    </location>
</feature>
<reference evidence="2 3" key="1">
    <citation type="journal article" date="2011" name="Proc. Natl. Acad. Sci. U.S.A.">
        <title>Evolutionary erosion of yeast sex chromosomes by mating-type switching accidents.</title>
        <authorList>
            <person name="Gordon J.L."/>
            <person name="Armisen D."/>
            <person name="Proux-Wera E."/>
            <person name="Oheigeartaigh S.S."/>
            <person name="Byrne K.P."/>
            <person name="Wolfe K.H."/>
        </authorList>
    </citation>
    <scope>NUCLEOTIDE SEQUENCE [LARGE SCALE GENOMIC DNA]</scope>
    <source>
        <strain evidence="3">ATCC 22294 / BCRC 22015 / CBS 2517 / CECT 1963 / NBRC 1671 / NRRL Y-8276</strain>
    </source>
</reference>
<feature type="region of interest" description="Disordered" evidence="1">
    <location>
        <begin position="807"/>
        <end position="887"/>
    </location>
</feature>
<name>H2AW77_KAZAF</name>
<dbReference type="Proteomes" id="UP000005220">
    <property type="component" value="Chromosome 6"/>
</dbReference>
<protein>
    <submittedName>
        <fullName evidence="2">Uncharacterized protein</fullName>
    </submittedName>
</protein>
<feature type="region of interest" description="Disordered" evidence="1">
    <location>
        <begin position="270"/>
        <end position="291"/>
    </location>
</feature>
<accession>H2AW77</accession>
<feature type="compositionally biased region" description="Basic and acidic residues" evidence="1">
    <location>
        <begin position="673"/>
        <end position="689"/>
    </location>
</feature>
<organism evidence="2 3">
    <name type="scientific">Kazachstania africana (strain ATCC 22294 / BCRC 22015 / CBS 2517 / CECT 1963 / NBRC 1671 / NRRL Y-8276)</name>
    <name type="common">Yeast</name>
    <name type="synonym">Kluyveromyces africanus</name>
    <dbReference type="NCBI Taxonomy" id="1071382"/>
    <lineage>
        <taxon>Eukaryota</taxon>
        <taxon>Fungi</taxon>
        <taxon>Dikarya</taxon>
        <taxon>Ascomycota</taxon>
        <taxon>Saccharomycotina</taxon>
        <taxon>Saccharomycetes</taxon>
        <taxon>Saccharomycetales</taxon>
        <taxon>Saccharomycetaceae</taxon>
        <taxon>Kazachstania</taxon>
    </lineage>
</organism>
<feature type="compositionally biased region" description="Basic and acidic residues" evidence="1">
    <location>
        <begin position="719"/>
        <end position="730"/>
    </location>
</feature>
<dbReference type="OrthoDB" id="4055124at2759"/>
<dbReference type="KEGG" id="kaf:KAFR_0F00300"/>
<sequence>MTAAESRGMDSEVTKQNDTSMKEESKDIQSARNQEKGRAQKSDAADASWFRDVDDRHLSEKEIFTTGFGGAGLSEGVGLSAVGIPGCGRAVERTAQQQAMQATSQDIKEPQDTVRRMSESKMYDDEVMPSGCENTGIPGFMKNAEAVPGEGVAPTAGKARRLHKTWTIPGGEKAAYGAAATGTGAGAMETTGYSTDIRDKGVFGKDLYHQDVTDIHTKGPGIIHDEEHIITPRDKEYGKYAYSDRSTGRGSFDDTSYDIYGRTTGAAIGKQNAGKNVGGFGSGTSGKHAAEHAKDLGQQNIAQTEGSHTPSRHKPDTQDNTGYGKGDGATGFRARDDYGKGTIFGSSGAGWHDDGISQDRSAPTDTQQSPGWSGTTSGIATGAVAGTTGAGVKNTMGANKGTLGTNKGVTEAGKDMNVQNVPGGLDYGGNDMFGELHHGFAQEPGYVPHRQEVKAGPKPFIKGPAVASGLGAGAATATKGIQKRRVQNETGPETNSSGISNSSMQEMRGGSIPIGTYLGGPSIPIRANGAVWQSGQPSKHVDTRSKTSKAEPDWGTRQHIPGSAGFIGFNENANVPLKSKKEAESLVGKHQLSKQYLQKYPSSEHGHYGQQVEPMLKTGPEEAKPFVVQQEFQKKPQSMHPVSQQKPYSSATQGAAIGAAAGSTGTATLGQKEAPRVQHQAWREEKVVTEPRGNYHPREEQHQGQQISQQAPHSQQQEYAKDYSQEHRTLDPGYQQRTKKQGRSRGSREHEELSARRTKSIGSEHADVYASQVGNYPSLVDPNVSTYGAQTQAKPFTKEPLQSKLKGDYTLQGAESGGAYKTLGPGSNASGAGPTDTSAHDAAAYDYNKRLGETEAIPRQYANEEEPTTQEKKPGIINRIRRSISRS</sequence>
<feature type="region of interest" description="Disordered" evidence="1">
    <location>
        <begin position="474"/>
        <end position="510"/>
    </location>
</feature>
<feature type="region of interest" description="Disordered" evidence="1">
    <location>
        <begin position="533"/>
        <end position="567"/>
    </location>
</feature>